<dbReference type="EMBL" id="VFQF01000002">
    <property type="protein sequence ID" value="TQN46750.1"/>
    <property type="molecule type" value="Genomic_DNA"/>
</dbReference>
<protein>
    <submittedName>
        <fullName evidence="9">Peptide/nickel transport system permease protein</fullName>
    </submittedName>
</protein>
<dbReference type="CDD" id="cd06261">
    <property type="entry name" value="TM_PBP2"/>
    <property type="match status" value="1"/>
</dbReference>
<dbReference type="GO" id="GO:0005886">
    <property type="term" value="C:plasma membrane"/>
    <property type="evidence" value="ECO:0007669"/>
    <property type="project" value="UniProtKB-SubCell"/>
</dbReference>
<dbReference type="Gene3D" id="1.10.3720.10">
    <property type="entry name" value="MetI-like"/>
    <property type="match status" value="1"/>
</dbReference>
<sequence length="354" mass="38053">MVVGQTWSHHHRVRPNPLLTYMIRRLISAVVLLFVVSAVTFAIFFLLPRVAGATADDLASRYVGKTAGQEQIHAAAVRLGFTDPIWVQYGRFAKGIVVGSEYNTGVSIEQCPAPCLGYSFITQNPVLPDLLDRLPVTLSLAAGAAVLWLFGGVATGVVSALKRGSPIDRTAMGIALAGVSLPIFFTGLLALSIFSYGLGWTAQGGSYTPFQENPLMWAYDLLLPWITLSFLYAAAYARLTRAGMLETMNEDYIRTARAKGLRERDVVVRHGLRAALTPILTIFGLDLGLLLGGAILTESTFSLNGVGKYAVDAVANNDLPKVLGVTLLGATFIVVANLVVDLLYAVVDPRVRVS</sequence>
<keyword evidence="5 7" id="KW-1133">Transmembrane helix</keyword>
<comment type="similarity">
    <text evidence="7">Belongs to the binding-protein-dependent transport system permease family.</text>
</comment>
<dbReference type="InterPro" id="IPR045621">
    <property type="entry name" value="BPD_transp_1_N"/>
</dbReference>
<feature type="domain" description="ABC transmembrane type-1" evidence="8">
    <location>
        <begin position="134"/>
        <end position="344"/>
    </location>
</feature>
<evidence type="ECO:0000256" key="4">
    <source>
        <dbReference type="ARBA" id="ARBA00022692"/>
    </source>
</evidence>
<feature type="transmembrane region" description="Helical" evidence="7">
    <location>
        <begin position="274"/>
        <end position="296"/>
    </location>
</feature>
<evidence type="ECO:0000256" key="7">
    <source>
        <dbReference type="RuleBase" id="RU363032"/>
    </source>
</evidence>
<comment type="subcellular location">
    <subcellularLocation>
        <location evidence="1 7">Cell membrane</location>
        <topology evidence="1 7">Multi-pass membrane protein</topology>
    </subcellularLocation>
</comment>
<comment type="caution">
    <text evidence="9">The sequence shown here is derived from an EMBL/GenBank/DDBJ whole genome shotgun (WGS) entry which is preliminary data.</text>
</comment>
<dbReference type="InterPro" id="IPR035906">
    <property type="entry name" value="MetI-like_sf"/>
</dbReference>
<feature type="transmembrane region" description="Helical" evidence="7">
    <location>
        <begin position="138"/>
        <end position="161"/>
    </location>
</feature>
<keyword evidence="3" id="KW-1003">Cell membrane</keyword>
<gene>
    <name evidence="9" type="ORF">FHX52_3479</name>
</gene>
<evidence type="ECO:0000256" key="5">
    <source>
        <dbReference type="ARBA" id="ARBA00022989"/>
    </source>
</evidence>
<organism evidence="9 10">
    <name type="scientific">Humibacillus xanthopallidus</name>
    <dbReference type="NCBI Taxonomy" id="412689"/>
    <lineage>
        <taxon>Bacteria</taxon>
        <taxon>Bacillati</taxon>
        <taxon>Actinomycetota</taxon>
        <taxon>Actinomycetes</taxon>
        <taxon>Micrococcales</taxon>
        <taxon>Intrasporangiaceae</taxon>
        <taxon>Humibacillus</taxon>
    </lineage>
</organism>
<dbReference type="PANTHER" id="PTHR43163">
    <property type="entry name" value="DIPEPTIDE TRANSPORT SYSTEM PERMEASE PROTEIN DPPB-RELATED"/>
    <property type="match status" value="1"/>
</dbReference>
<dbReference type="Proteomes" id="UP000320085">
    <property type="component" value="Unassembled WGS sequence"/>
</dbReference>
<reference evidence="9 10" key="1">
    <citation type="submission" date="2019-06" db="EMBL/GenBank/DDBJ databases">
        <title>Sequencing the genomes of 1000 actinobacteria strains.</title>
        <authorList>
            <person name="Klenk H.-P."/>
        </authorList>
    </citation>
    <scope>NUCLEOTIDE SEQUENCE [LARGE SCALE GENOMIC DNA]</scope>
    <source>
        <strain evidence="9 10">DSM 21776</strain>
    </source>
</reference>
<dbReference type="Pfam" id="PF19300">
    <property type="entry name" value="BPD_transp_1_N"/>
    <property type="match status" value="1"/>
</dbReference>
<evidence type="ECO:0000259" key="8">
    <source>
        <dbReference type="PROSITE" id="PS50928"/>
    </source>
</evidence>
<name>A0A543PRQ6_9MICO</name>
<proteinExistence type="inferred from homology"/>
<dbReference type="AlphaFoldDB" id="A0A543PRQ6"/>
<dbReference type="PANTHER" id="PTHR43163:SF6">
    <property type="entry name" value="DIPEPTIDE TRANSPORT SYSTEM PERMEASE PROTEIN DPPB-RELATED"/>
    <property type="match status" value="1"/>
</dbReference>
<evidence type="ECO:0000256" key="6">
    <source>
        <dbReference type="ARBA" id="ARBA00023136"/>
    </source>
</evidence>
<dbReference type="SUPFAM" id="SSF161098">
    <property type="entry name" value="MetI-like"/>
    <property type="match status" value="1"/>
</dbReference>
<evidence type="ECO:0000313" key="9">
    <source>
        <dbReference type="EMBL" id="TQN46750.1"/>
    </source>
</evidence>
<keyword evidence="2 7" id="KW-0813">Transport</keyword>
<dbReference type="Pfam" id="PF00528">
    <property type="entry name" value="BPD_transp_1"/>
    <property type="match status" value="1"/>
</dbReference>
<keyword evidence="6 7" id="KW-0472">Membrane</keyword>
<evidence type="ECO:0000256" key="1">
    <source>
        <dbReference type="ARBA" id="ARBA00004651"/>
    </source>
</evidence>
<dbReference type="GO" id="GO:0055085">
    <property type="term" value="P:transmembrane transport"/>
    <property type="evidence" value="ECO:0007669"/>
    <property type="project" value="InterPro"/>
</dbReference>
<evidence type="ECO:0000256" key="2">
    <source>
        <dbReference type="ARBA" id="ARBA00022448"/>
    </source>
</evidence>
<dbReference type="InterPro" id="IPR000515">
    <property type="entry name" value="MetI-like"/>
</dbReference>
<accession>A0A543PRQ6</accession>
<feature type="transmembrane region" description="Helical" evidence="7">
    <location>
        <begin position="173"/>
        <end position="196"/>
    </location>
</feature>
<feature type="transmembrane region" description="Helical" evidence="7">
    <location>
        <begin position="26"/>
        <end position="47"/>
    </location>
</feature>
<feature type="transmembrane region" description="Helical" evidence="7">
    <location>
        <begin position="322"/>
        <end position="347"/>
    </location>
</feature>
<feature type="transmembrane region" description="Helical" evidence="7">
    <location>
        <begin position="216"/>
        <end position="239"/>
    </location>
</feature>
<keyword evidence="4 7" id="KW-0812">Transmembrane</keyword>
<evidence type="ECO:0000256" key="3">
    <source>
        <dbReference type="ARBA" id="ARBA00022475"/>
    </source>
</evidence>
<evidence type="ECO:0000313" key="10">
    <source>
        <dbReference type="Proteomes" id="UP000320085"/>
    </source>
</evidence>
<dbReference type="PROSITE" id="PS50928">
    <property type="entry name" value="ABC_TM1"/>
    <property type="match status" value="1"/>
</dbReference>